<accession>A0A1I7SN32</accession>
<organism evidence="1 2">
    <name type="scientific">Bursaphelenchus xylophilus</name>
    <name type="common">Pinewood nematode worm</name>
    <name type="synonym">Aphelenchoides xylophilus</name>
    <dbReference type="NCBI Taxonomy" id="6326"/>
    <lineage>
        <taxon>Eukaryota</taxon>
        <taxon>Metazoa</taxon>
        <taxon>Ecdysozoa</taxon>
        <taxon>Nematoda</taxon>
        <taxon>Chromadorea</taxon>
        <taxon>Rhabditida</taxon>
        <taxon>Tylenchina</taxon>
        <taxon>Tylenchomorpha</taxon>
        <taxon>Aphelenchoidea</taxon>
        <taxon>Aphelenchoididae</taxon>
        <taxon>Bursaphelenchus</taxon>
    </lineage>
</organism>
<evidence type="ECO:0000313" key="2">
    <source>
        <dbReference type="WBParaSite" id="BXY_1446800.1"/>
    </source>
</evidence>
<evidence type="ECO:0000313" key="3">
    <source>
        <dbReference type="WBParaSite" id="BXY_1483000.1"/>
    </source>
</evidence>
<dbReference type="Proteomes" id="UP000095284">
    <property type="component" value="Unplaced"/>
</dbReference>
<protein>
    <submittedName>
        <fullName evidence="2 3">Transposase</fullName>
    </submittedName>
</protein>
<name>A0A1I7SN32_BURXY</name>
<sequence>LSKEPSRSDVDRVFAKILNWNAARRLNFTARTR</sequence>
<dbReference type="WBParaSite" id="BXY_1483000.1">
    <property type="protein sequence ID" value="BXY_1483000.1"/>
    <property type="gene ID" value="BXY_1483000"/>
</dbReference>
<dbReference type="AlphaFoldDB" id="A0A1I7SN32"/>
<dbReference type="WBParaSite" id="BXY_1446800.1">
    <property type="protein sequence ID" value="BXY_1446800.1"/>
    <property type="gene ID" value="BXY_1446800"/>
</dbReference>
<evidence type="ECO:0000313" key="1">
    <source>
        <dbReference type="Proteomes" id="UP000095284"/>
    </source>
</evidence>
<proteinExistence type="predicted"/>
<reference evidence="2 3" key="1">
    <citation type="submission" date="2016-11" db="UniProtKB">
        <authorList>
            <consortium name="WormBaseParasite"/>
        </authorList>
    </citation>
    <scope>IDENTIFICATION</scope>
</reference>